<dbReference type="Gene3D" id="3.40.630.30">
    <property type="match status" value="1"/>
</dbReference>
<dbReference type="Pfam" id="PF00583">
    <property type="entry name" value="Acetyltransf_1"/>
    <property type="match status" value="1"/>
</dbReference>
<protein>
    <submittedName>
        <fullName evidence="3">GNAT family N-acetyltransferase</fullName>
    </submittedName>
</protein>
<dbReference type="SUPFAM" id="SSF55729">
    <property type="entry name" value="Acyl-CoA N-acyltransferases (Nat)"/>
    <property type="match status" value="1"/>
</dbReference>
<name>A0A1V2I2B4_9ACTN</name>
<gene>
    <name evidence="3" type="ORF">BL253_31220</name>
</gene>
<accession>A0A1V2I2B4</accession>
<dbReference type="PROSITE" id="PS51186">
    <property type="entry name" value="GNAT"/>
    <property type="match status" value="1"/>
</dbReference>
<comment type="caution">
    <text evidence="3">The sequence shown here is derived from an EMBL/GenBank/DDBJ whole genome shotgun (WGS) entry which is preliminary data.</text>
</comment>
<dbReference type="InterPro" id="IPR016181">
    <property type="entry name" value="Acyl_CoA_acyltransferase"/>
</dbReference>
<reference evidence="4" key="1">
    <citation type="submission" date="2016-10" db="EMBL/GenBank/DDBJ databases">
        <title>Frankia sp. NRRL B-16386 Genome sequencing.</title>
        <authorList>
            <person name="Ghodhbane-Gtari F."/>
            <person name="Swanson E."/>
            <person name="Gueddou A."/>
            <person name="Hezbri K."/>
            <person name="Ktari K."/>
            <person name="Nouioui I."/>
            <person name="Morris K."/>
            <person name="Simpson S."/>
            <person name="Abebe-Akele F."/>
            <person name="Thomas K."/>
            <person name="Gtari M."/>
            <person name="Tisa L.S."/>
        </authorList>
    </citation>
    <scope>NUCLEOTIDE SEQUENCE [LARGE SCALE GENOMIC DNA]</scope>
    <source>
        <strain evidence="4">NRRL B-16386</strain>
    </source>
</reference>
<proteinExistence type="predicted"/>
<evidence type="ECO:0000313" key="3">
    <source>
        <dbReference type="EMBL" id="ONH24079.1"/>
    </source>
</evidence>
<feature type="region of interest" description="Disordered" evidence="1">
    <location>
        <begin position="47"/>
        <end position="70"/>
    </location>
</feature>
<keyword evidence="4" id="KW-1185">Reference proteome</keyword>
<evidence type="ECO:0000259" key="2">
    <source>
        <dbReference type="PROSITE" id="PS51186"/>
    </source>
</evidence>
<feature type="domain" description="N-acetyltransferase" evidence="2">
    <location>
        <begin position="80"/>
        <end position="238"/>
    </location>
</feature>
<dbReference type="AlphaFoldDB" id="A0A1V2I2B4"/>
<dbReference type="STRING" id="1834516.BL253_31220"/>
<feature type="region of interest" description="Disordered" evidence="1">
    <location>
        <begin position="1"/>
        <end position="26"/>
    </location>
</feature>
<evidence type="ECO:0000313" key="4">
    <source>
        <dbReference type="Proteomes" id="UP000188929"/>
    </source>
</evidence>
<keyword evidence="3" id="KW-0808">Transferase</keyword>
<sequence length="241" mass="25955">MPAVAVDRATRGGASGSRRRGDAPDCQGWTGVMQVSAHSPDLVRAQARAGQPGDIPRQRGETRRRTASPCSRRAIRRAVPLVRELTPRDGAALDEVFAGLSPRSRYLRFHAPLHQLSRRFRATLLDVDGRDRLALVAVVCTAEGPRAAGIVRLARTGPREAEVAIEVADAMHRQGIGRLLLTTLGHRATELGLTHLTAEVLAENTPALALFRSVFPDGPTRRADGILTVTCRLAAVLDPPV</sequence>
<dbReference type="Proteomes" id="UP000188929">
    <property type="component" value="Unassembled WGS sequence"/>
</dbReference>
<dbReference type="InterPro" id="IPR000182">
    <property type="entry name" value="GNAT_dom"/>
</dbReference>
<dbReference type="EMBL" id="MOMC01000075">
    <property type="protein sequence ID" value="ONH24079.1"/>
    <property type="molecule type" value="Genomic_DNA"/>
</dbReference>
<dbReference type="GO" id="GO:0016747">
    <property type="term" value="F:acyltransferase activity, transferring groups other than amino-acyl groups"/>
    <property type="evidence" value="ECO:0007669"/>
    <property type="project" value="InterPro"/>
</dbReference>
<evidence type="ECO:0000256" key="1">
    <source>
        <dbReference type="SAM" id="MobiDB-lite"/>
    </source>
</evidence>
<organism evidence="3 4">
    <name type="scientific">Pseudofrankia asymbiotica</name>
    <dbReference type="NCBI Taxonomy" id="1834516"/>
    <lineage>
        <taxon>Bacteria</taxon>
        <taxon>Bacillati</taxon>
        <taxon>Actinomycetota</taxon>
        <taxon>Actinomycetes</taxon>
        <taxon>Frankiales</taxon>
        <taxon>Frankiaceae</taxon>
        <taxon>Pseudofrankia</taxon>
    </lineage>
</organism>